<evidence type="ECO:0000256" key="1">
    <source>
        <dbReference type="ARBA" id="ARBA00023157"/>
    </source>
</evidence>
<dbReference type="CDD" id="cd00033">
    <property type="entry name" value="CCP"/>
    <property type="match status" value="1"/>
</dbReference>
<evidence type="ECO:0000313" key="6">
    <source>
        <dbReference type="EMBL" id="RWS29075.1"/>
    </source>
</evidence>
<dbReference type="InterPro" id="IPR000436">
    <property type="entry name" value="Sushi_SCR_CCP_dom"/>
</dbReference>
<evidence type="ECO:0000256" key="2">
    <source>
        <dbReference type="PROSITE-ProRule" id="PRU00302"/>
    </source>
</evidence>
<sequence length="425" mass="48256">MFVLKVLFLLSSVITTVFGRCGSPPLPFGAIEPSKDIFEENDTIEVKCIGGRVIPASNETAVLRCENNVWIGGQYRCTQIIQFTNVSIDVVNENAITPMKTSLQEAMVKELTDKDPQTCVALDDEQIWTVNFERPKSVVGVVLMVTNKEDELLVHHNHSFVFLSVYTKHANCTIKEHTHGEQIPIIFIIYECSPIEYSNNITLHLKGNGNLLNICDIEIFAVNDDDCGKFEVPIYSLVNVFKIQNQSRVAEYTCPRGYLLHGSKVKMCGVDGVWYPSDMNTCQPKIKCDRLAESETLFGLVKHQYIELDLHGNAIPEQTTVEYICSNASLAFEEQVIRVCQQNGEWSAIEYELKCILKEEIEQFAPEMIRSHGYMLIGLLMVIFMVFGMMIMLALHSKRIAKHLQYKWRELSYKQPRKVNPTVGA</sequence>
<dbReference type="Gene3D" id="2.10.70.10">
    <property type="entry name" value="Complement Module, domain 1"/>
    <property type="match status" value="2"/>
</dbReference>
<keyword evidence="7" id="KW-1185">Reference proteome</keyword>
<dbReference type="EMBL" id="NCKV01001080">
    <property type="protein sequence ID" value="RWS29075.1"/>
    <property type="molecule type" value="Genomic_DNA"/>
</dbReference>
<dbReference type="SMART" id="SM00032">
    <property type="entry name" value="CCP"/>
    <property type="match status" value="2"/>
</dbReference>
<keyword evidence="4" id="KW-0732">Signal</keyword>
<comment type="caution">
    <text evidence="2">Lacks conserved residue(s) required for the propagation of feature annotation.</text>
</comment>
<keyword evidence="3" id="KW-0472">Membrane</keyword>
<dbReference type="Proteomes" id="UP000288716">
    <property type="component" value="Unassembled WGS sequence"/>
</dbReference>
<gene>
    <name evidence="6" type="ORF">B4U80_12750</name>
</gene>
<proteinExistence type="predicted"/>
<feature type="signal peptide" evidence="4">
    <location>
        <begin position="1"/>
        <end position="19"/>
    </location>
</feature>
<name>A0A443SNJ9_9ACAR</name>
<dbReference type="InterPro" id="IPR035976">
    <property type="entry name" value="Sushi/SCR/CCP_sf"/>
</dbReference>
<protein>
    <recommendedName>
        <fullName evidence="5">Sushi domain-containing protein</fullName>
    </recommendedName>
</protein>
<reference evidence="6 7" key="1">
    <citation type="journal article" date="2018" name="Gigascience">
        <title>Genomes of trombidid mites reveal novel predicted allergens and laterally-transferred genes associated with secondary metabolism.</title>
        <authorList>
            <person name="Dong X."/>
            <person name="Chaisiri K."/>
            <person name="Xia D."/>
            <person name="Armstrong S.D."/>
            <person name="Fang Y."/>
            <person name="Donnelly M.J."/>
            <person name="Kadowaki T."/>
            <person name="McGarry J.W."/>
            <person name="Darby A.C."/>
            <person name="Makepeace B.L."/>
        </authorList>
    </citation>
    <scope>NUCLEOTIDE SEQUENCE [LARGE SCALE GENOMIC DNA]</scope>
    <source>
        <strain evidence="6">UoL-UT</strain>
    </source>
</reference>
<evidence type="ECO:0000259" key="5">
    <source>
        <dbReference type="PROSITE" id="PS50923"/>
    </source>
</evidence>
<dbReference type="OrthoDB" id="6503607at2759"/>
<evidence type="ECO:0000256" key="4">
    <source>
        <dbReference type="SAM" id="SignalP"/>
    </source>
</evidence>
<accession>A0A443SNJ9</accession>
<dbReference type="AlphaFoldDB" id="A0A443SNJ9"/>
<dbReference type="SUPFAM" id="SSF57535">
    <property type="entry name" value="Complement control module/SCR domain"/>
    <property type="match status" value="2"/>
</dbReference>
<evidence type="ECO:0000313" key="7">
    <source>
        <dbReference type="Proteomes" id="UP000288716"/>
    </source>
</evidence>
<keyword evidence="3" id="KW-0812">Transmembrane</keyword>
<feature type="transmembrane region" description="Helical" evidence="3">
    <location>
        <begin position="373"/>
        <end position="395"/>
    </location>
</feature>
<dbReference type="PROSITE" id="PS50923">
    <property type="entry name" value="SUSHI"/>
    <property type="match status" value="1"/>
</dbReference>
<feature type="chain" id="PRO_5019307998" description="Sushi domain-containing protein" evidence="4">
    <location>
        <begin position="20"/>
        <end position="425"/>
    </location>
</feature>
<keyword evidence="3" id="KW-1133">Transmembrane helix</keyword>
<evidence type="ECO:0000256" key="3">
    <source>
        <dbReference type="SAM" id="Phobius"/>
    </source>
</evidence>
<keyword evidence="1" id="KW-1015">Disulfide bond</keyword>
<feature type="domain" description="Sushi" evidence="5">
    <location>
        <begin position="225"/>
        <end position="284"/>
    </location>
</feature>
<keyword evidence="2" id="KW-0768">Sushi</keyword>
<comment type="caution">
    <text evidence="6">The sequence shown here is derived from an EMBL/GenBank/DDBJ whole genome shotgun (WGS) entry which is preliminary data.</text>
</comment>
<dbReference type="VEuPathDB" id="VectorBase:LDEU002964"/>
<organism evidence="6 7">
    <name type="scientific">Leptotrombidium deliense</name>
    <dbReference type="NCBI Taxonomy" id="299467"/>
    <lineage>
        <taxon>Eukaryota</taxon>
        <taxon>Metazoa</taxon>
        <taxon>Ecdysozoa</taxon>
        <taxon>Arthropoda</taxon>
        <taxon>Chelicerata</taxon>
        <taxon>Arachnida</taxon>
        <taxon>Acari</taxon>
        <taxon>Acariformes</taxon>
        <taxon>Trombidiformes</taxon>
        <taxon>Prostigmata</taxon>
        <taxon>Anystina</taxon>
        <taxon>Parasitengona</taxon>
        <taxon>Trombiculoidea</taxon>
        <taxon>Trombiculidae</taxon>
        <taxon>Leptotrombidium</taxon>
    </lineage>
</organism>